<evidence type="ECO:0000256" key="2">
    <source>
        <dbReference type="PIRNR" id="PIRNR006241"/>
    </source>
</evidence>
<evidence type="ECO:0000313" key="5">
    <source>
        <dbReference type="EMBL" id="PRW64669.1"/>
    </source>
</evidence>
<reference evidence="5 6" key="1">
    <citation type="submission" date="2018-03" db="EMBL/GenBank/DDBJ databases">
        <title>Actinopolyspora mortivallis from Sahara, screening for active biomolecules.</title>
        <authorList>
            <person name="Selama O."/>
            <person name="Wellington E.M.H."/>
            <person name="Hacene H."/>
        </authorList>
    </citation>
    <scope>NUCLEOTIDE SEQUENCE [LARGE SCALE GENOMIC DNA]</scope>
    <source>
        <strain evidence="5 6">M5A</strain>
    </source>
</reference>
<sequence>MHRFPYAVNTSILFTELDVLSRPAAAKAAGFDAIEFWWPFSEAVPSDSEVDRFVRAVDEAGVSLVGLNFFAGDMPAGDRGVLSHPKRSSEFADNVDVAVGIGARLGCRAFNALYGNRIEGMLPADQDTTAVENLITAAKGAARVDGTVLIEPVSGTPTYPLKTAADAVSVIDRVHQAGGVENLRLLFDLYHLITNGDDPAAAIDRYADRIGHVQIADAPGRNEPGTGEVDFADYFARLEKAGYRGYVACEYKPSGASADSFGWMR</sequence>
<comment type="caution">
    <text evidence="5">The sequence shown here is derived from an EMBL/GenBank/DDBJ whole genome shotgun (WGS) entry which is preliminary data.</text>
</comment>
<feature type="domain" description="Xylose isomerase-like TIM barrel" evidence="4">
    <location>
        <begin position="24"/>
        <end position="265"/>
    </location>
</feature>
<dbReference type="SUPFAM" id="SSF51658">
    <property type="entry name" value="Xylose isomerase-like"/>
    <property type="match status" value="1"/>
</dbReference>
<gene>
    <name evidence="5" type="ORF">CEP50_04815</name>
</gene>
<name>A0A2T0GZY5_ACTMO</name>
<evidence type="ECO:0000313" key="6">
    <source>
        <dbReference type="Proteomes" id="UP000239352"/>
    </source>
</evidence>
<keyword evidence="6" id="KW-1185">Reference proteome</keyword>
<dbReference type="Proteomes" id="UP000239352">
    <property type="component" value="Unassembled WGS sequence"/>
</dbReference>
<feature type="active site" description="Proton donor/acceptor" evidence="3">
    <location>
        <position position="250"/>
    </location>
</feature>
<evidence type="ECO:0000259" key="4">
    <source>
        <dbReference type="Pfam" id="PF01261"/>
    </source>
</evidence>
<accession>A0A2T0GZY5</accession>
<dbReference type="PANTHER" id="PTHR43489:SF6">
    <property type="entry name" value="HYDROXYPYRUVATE ISOMERASE-RELATED"/>
    <property type="match status" value="1"/>
</dbReference>
<dbReference type="EMBL" id="PVSR01000003">
    <property type="protein sequence ID" value="PRW64669.1"/>
    <property type="molecule type" value="Genomic_DNA"/>
</dbReference>
<evidence type="ECO:0000256" key="3">
    <source>
        <dbReference type="PIRSR" id="PIRSR006241-50"/>
    </source>
</evidence>
<keyword evidence="1 2" id="KW-0413">Isomerase</keyword>
<dbReference type="Gene3D" id="3.20.20.150">
    <property type="entry name" value="Divalent-metal-dependent TIM barrel enzymes"/>
    <property type="match status" value="1"/>
</dbReference>
<dbReference type="AlphaFoldDB" id="A0A2T0GZY5"/>
<keyword evidence="5" id="KW-0670">Pyruvate</keyword>
<dbReference type="STRING" id="1050202.GCA_000384035_00306"/>
<dbReference type="InterPro" id="IPR026040">
    <property type="entry name" value="HyI-like"/>
</dbReference>
<dbReference type="PIRSF" id="PIRSF006241">
    <property type="entry name" value="HyI"/>
    <property type="match status" value="1"/>
</dbReference>
<dbReference type="Pfam" id="PF01261">
    <property type="entry name" value="AP_endonuc_2"/>
    <property type="match status" value="1"/>
</dbReference>
<evidence type="ECO:0000256" key="1">
    <source>
        <dbReference type="ARBA" id="ARBA00023235"/>
    </source>
</evidence>
<dbReference type="InterPro" id="IPR013022">
    <property type="entry name" value="Xyl_isomerase-like_TIM-brl"/>
</dbReference>
<dbReference type="GO" id="GO:0046487">
    <property type="term" value="P:glyoxylate metabolic process"/>
    <property type="evidence" value="ECO:0007669"/>
    <property type="project" value="TreeGrafter"/>
</dbReference>
<dbReference type="GO" id="GO:0008903">
    <property type="term" value="F:hydroxypyruvate isomerase activity"/>
    <property type="evidence" value="ECO:0007669"/>
    <property type="project" value="TreeGrafter"/>
</dbReference>
<dbReference type="InParanoid" id="A0A2T0GZY5"/>
<dbReference type="InterPro" id="IPR036237">
    <property type="entry name" value="Xyl_isomerase-like_sf"/>
</dbReference>
<dbReference type="InterPro" id="IPR050417">
    <property type="entry name" value="Sugar_Epim/Isomerase"/>
</dbReference>
<proteinExistence type="inferred from homology"/>
<organism evidence="5 6">
    <name type="scientific">Actinopolyspora mortivallis</name>
    <dbReference type="NCBI Taxonomy" id="33906"/>
    <lineage>
        <taxon>Bacteria</taxon>
        <taxon>Bacillati</taxon>
        <taxon>Actinomycetota</taxon>
        <taxon>Actinomycetes</taxon>
        <taxon>Actinopolysporales</taxon>
        <taxon>Actinopolysporaceae</taxon>
        <taxon>Actinopolyspora</taxon>
    </lineage>
</organism>
<dbReference type="RefSeq" id="WP_106112702.1">
    <property type="nucleotide sequence ID" value="NZ_PVSR01000003.1"/>
</dbReference>
<protein>
    <submittedName>
        <fullName evidence="5">Hydroxypyruvate isomerase</fullName>
    </submittedName>
</protein>
<dbReference type="PANTHER" id="PTHR43489">
    <property type="entry name" value="ISOMERASE"/>
    <property type="match status" value="1"/>
</dbReference>
<feature type="active site" description="Proton donor/acceptor" evidence="3">
    <location>
        <position position="151"/>
    </location>
</feature>
<comment type="similarity">
    <text evidence="2">Belongs to the hyi family.</text>
</comment>